<dbReference type="Pfam" id="PF04402">
    <property type="entry name" value="SIMPL"/>
    <property type="match status" value="1"/>
</dbReference>
<keyword evidence="1" id="KW-0732">Signal</keyword>
<dbReference type="PANTHER" id="PTHR34387:SF1">
    <property type="entry name" value="PERIPLASMIC IMMUNOGENIC PROTEIN"/>
    <property type="match status" value="1"/>
</dbReference>
<sequence>MIKRLRATPFALFLAMLSASPALLANEQPYNQVSLRAEAQQEVAHDQMQVILYTEAQDTDPARLAETVTQALNQAVAKARQQAHVNVKLGNRSSYPVHDSKGQKITAWRERAELRLESTDFSELSALTGELLKTLKMANMQFSIAPKTRISSEDQLLQEAISAFQNRAQLITTALGGSSYKIVSLNLNSNGFSRPPMYARSAKMLSASMSDEAAVIPEIEAGSSQVSIIADGVIEVSRP</sequence>
<evidence type="ECO:0000256" key="1">
    <source>
        <dbReference type="SAM" id="SignalP"/>
    </source>
</evidence>
<dbReference type="PANTHER" id="PTHR34387">
    <property type="entry name" value="SLR1258 PROTEIN"/>
    <property type="match status" value="1"/>
</dbReference>
<evidence type="ECO:0000313" key="3">
    <source>
        <dbReference type="Proteomes" id="UP001212189"/>
    </source>
</evidence>
<dbReference type="Gene3D" id="3.30.70.2970">
    <property type="entry name" value="Protein of unknown function (DUF541), domain 2"/>
    <property type="match status" value="1"/>
</dbReference>
<feature type="signal peptide" evidence="1">
    <location>
        <begin position="1"/>
        <end position="24"/>
    </location>
</feature>
<dbReference type="AlphaFoldDB" id="A0AAE9VU49"/>
<organism evidence="2 3">
    <name type="scientific">Denitrificimonas caeni</name>
    <dbReference type="NCBI Taxonomy" id="521720"/>
    <lineage>
        <taxon>Bacteria</taxon>
        <taxon>Pseudomonadati</taxon>
        <taxon>Pseudomonadota</taxon>
        <taxon>Gammaproteobacteria</taxon>
        <taxon>Pseudomonadales</taxon>
        <taxon>Pseudomonadaceae</taxon>
        <taxon>Denitrificimonas</taxon>
    </lineage>
</organism>
<dbReference type="InterPro" id="IPR052022">
    <property type="entry name" value="26kDa_periplasmic_antigen"/>
</dbReference>
<dbReference type="EMBL" id="CP114976">
    <property type="protein sequence ID" value="WBE25979.1"/>
    <property type="molecule type" value="Genomic_DNA"/>
</dbReference>
<evidence type="ECO:0000313" key="2">
    <source>
        <dbReference type="EMBL" id="WBE25979.1"/>
    </source>
</evidence>
<reference evidence="2 3" key="1">
    <citation type="submission" date="2022-12" db="EMBL/GenBank/DDBJ databases">
        <title>Coexistence and Characterization of a Novel Tigecycline Resistance gene tet(X) variant and blaNDM-1 in a Pseudomonas caeni Isolate of Chicken Origin.</title>
        <authorList>
            <person name="Lu X."/>
            <person name="Zhang L."/>
            <person name="Li R."/>
            <person name="Wang Z."/>
        </authorList>
    </citation>
    <scope>NUCLEOTIDE SEQUENCE [LARGE SCALE GENOMIC DNA]</scope>
    <source>
        <strain evidence="2 3">CE14</strain>
    </source>
</reference>
<protein>
    <submittedName>
        <fullName evidence="2">SIMPL domain-containing protein</fullName>
    </submittedName>
</protein>
<gene>
    <name evidence="2" type="ORF">O6P33_03830</name>
</gene>
<feature type="chain" id="PRO_5041983840" evidence="1">
    <location>
        <begin position="25"/>
        <end position="239"/>
    </location>
</feature>
<dbReference type="Proteomes" id="UP001212189">
    <property type="component" value="Chromosome"/>
</dbReference>
<accession>A0AAE9VU49</accession>
<proteinExistence type="predicted"/>
<dbReference type="GO" id="GO:0006974">
    <property type="term" value="P:DNA damage response"/>
    <property type="evidence" value="ECO:0007669"/>
    <property type="project" value="TreeGrafter"/>
</dbReference>
<keyword evidence="3" id="KW-1185">Reference proteome</keyword>
<dbReference type="InterPro" id="IPR007497">
    <property type="entry name" value="SIMPL/DUF541"/>
</dbReference>
<name>A0AAE9VU49_9GAMM</name>
<dbReference type="Gene3D" id="3.30.110.170">
    <property type="entry name" value="Protein of unknown function (DUF541), domain 1"/>
    <property type="match status" value="1"/>
</dbReference>
<dbReference type="RefSeq" id="WP_269818925.1">
    <property type="nucleotide sequence ID" value="NZ_CP114976.1"/>
</dbReference>
<dbReference type="KEGG" id="dce:O6P33_03830"/>